<dbReference type="InterPro" id="IPR013813">
    <property type="entry name" value="Endoribo_LPSP/chorism_mut-like"/>
</dbReference>
<dbReference type="SUPFAM" id="SSF55298">
    <property type="entry name" value="YjgF-like"/>
    <property type="match status" value="1"/>
</dbReference>
<reference evidence="2 3" key="1">
    <citation type="submission" date="2017-11" db="EMBL/GenBank/DDBJ databases">
        <title>Draft genome of actinobacteria isolated from guarana (Paullinia cupana (Mart.) Ducke.</title>
        <authorList>
            <person name="Siqueira K.A."/>
            <person name="Liotti R.G."/>
            <person name="Mendes T.A.O."/>
            <person name="Soares M.A."/>
        </authorList>
    </citation>
    <scope>NUCLEOTIDE SEQUENCE [LARGE SCALE GENOMIC DNA]</scope>
    <source>
        <strain evidence="2 3">193</strain>
    </source>
</reference>
<dbReference type="PANTHER" id="PTHR43760:SF1">
    <property type="entry name" value="ENDORIBONUCLEASE L-PSP_CHORISMATE MUTASE-LIKE DOMAIN-CONTAINING PROTEIN"/>
    <property type="match status" value="1"/>
</dbReference>
<evidence type="ECO:0000313" key="2">
    <source>
        <dbReference type="EMBL" id="RMB82646.1"/>
    </source>
</evidence>
<dbReference type="CDD" id="cd02199">
    <property type="entry name" value="YjgF_YER057c_UK114_like_1"/>
    <property type="match status" value="1"/>
</dbReference>
<dbReference type="Pfam" id="PF14588">
    <property type="entry name" value="YjgF_endoribonc"/>
    <property type="match status" value="1"/>
</dbReference>
<feature type="domain" description="Endoribonuclease L-PSP/chorismate mutase-like" evidence="1">
    <location>
        <begin position="9"/>
        <end position="135"/>
    </location>
</feature>
<name>A0A3M0IKU8_9ACTN</name>
<dbReference type="Gene3D" id="3.30.1330.40">
    <property type="entry name" value="RutC-like"/>
    <property type="match status" value="1"/>
</dbReference>
<dbReference type="PANTHER" id="PTHR43760">
    <property type="entry name" value="ENDORIBONUCLEASE-RELATED"/>
    <property type="match status" value="1"/>
</dbReference>
<dbReference type="EMBL" id="PENI01000021">
    <property type="protein sequence ID" value="RMB82646.1"/>
    <property type="molecule type" value="Genomic_DNA"/>
</dbReference>
<evidence type="ECO:0000259" key="1">
    <source>
        <dbReference type="Pfam" id="PF14588"/>
    </source>
</evidence>
<gene>
    <name evidence="2" type="ORF">CTZ28_28250</name>
</gene>
<dbReference type="Proteomes" id="UP000270471">
    <property type="component" value="Unassembled WGS sequence"/>
</dbReference>
<dbReference type="OrthoDB" id="9806229at2"/>
<keyword evidence="3" id="KW-1185">Reference proteome</keyword>
<accession>A0A3M0IKU8</accession>
<organism evidence="2 3">
    <name type="scientific">Streptomyces shenzhenensis</name>
    <dbReference type="NCBI Taxonomy" id="943815"/>
    <lineage>
        <taxon>Bacteria</taxon>
        <taxon>Bacillati</taxon>
        <taxon>Actinomycetota</taxon>
        <taxon>Actinomycetes</taxon>
        <taxon>Kitasatosporales</taxon>
        <taxon>Streptomycetaceae</taxon>
        <taxon>Streptomyces</taxon>
    </lineage>
</organism>
<comment type="caution">
    <text evidence="2">The sequence shown here is derived from an EMBL/GenBank/DDBJ whole genome shotgun (WGS) entry which is preliminary data.</text>
</comment>
<dbReference type="AlphaFoldDB" id="A0A3M0IKU8"/>
<dbReference type="InterPro" id="IPR035959">
    <property type="entry name" value="RutC-like_sf"/>
</dbReference>
<proteinExistence type="predicted"/>
<protein>
    <recommendedName>
        <fullName evidence="1">Endoribonuclease L-PSP/chorismate mutase-like domain-containing protein</fullName>
    </recommendedName>
</protein>
<dbReference type="RefSeq" id="WP_121892561.1">
    <property type="nucleotide sequence ID" value="NZ_PENI01000021.1"/>
</dbReference>
<evidence type="ECO:0000313" key="3">
    <source>
        <dbReference type="Proteomes" id="UP000270471"/>
    </source>
</evidence>
<sequence length="169" mass="17988">MSTPDTSPESRVRALGLEIPDYADPPYGGRYGTVKAFHRTGRLVMLSGITAEDRQGNVFNPGRLGDSLTVEQGYAAARQAAVNTLGLMRLALGSLDEVGAVATVLGFVVATPEFEEHHLVGQAVNDVYVDVFGRDRGVSGRAFIGASSLARRNAVELWVTIEALSDPAE</sequence>